<dbReference type="PROSITE" id="PS50805">
    <property type="entry name" value="KRAB"/>
    <property type="match status" value="1"/>
</dbReference>
<dbReference type="SUPFAM" id="SSF57667">
    <property type="entry name" value="beta-beta-alpha zinc fingers"/>
    <property type="match status" value="2"/>
</dbReference>
<dbReference type="Pfam" id="PF00096">
    <property type="entry name" value="zf-C2H2"/>
    <property type="match status" value="3"/>
</dbReference>
<accession>A0AAV7QGJ5</accession>
<feature type="region of interest" description="Disordered" evidence="13">
    <location>
        <begin position="224"/>
        <end position="274"/>
    </location>
</feature>
<dbReference type="FunFam" id="3.30.160.60:FF:000355">
    <property type="entry name" value="zinc finger and SCAN domain-containing protein 20 isoform X1"/>
    <property type="match status" value="1"/>
</dbReference>
<evidence type="ECO:0000256" key="10">
    <source>
        <dbReference type="ARBA" id="ARBA00023163"/>
    </source>
</evidence>
<dbReference type="EMBL" id="JANPWB010000010">
    <property type="protein sequence ID" value="KAJ1139701.1"/>
    <property type="molecule type" value="Genomic_DNA"/>
</dbReference>
<name>A0AAV7QGJ5_PLEWA</name>
<evidence type="ECO:0000256" key="9">
    <source>
        <dbReference type="ARBA" id="ARBA00023125"/>
    </source>
</evidence>
<dbReference type="Gene3D" id="6.10.140.140">
    <property type="match status" value="1"/>
</dbReference>
<feature type="compositionally biased region" description="Basic and acidic residues" evidence="13">
    <location>
        <begin position="229"/>
        <end position="239"/>
    </location>
</feature>
<dbReference type="Pfam" id="PF01352">
    <property type="entry name" value="KRAB"/>
    <property type="match status" value="1"/>
</dbReference>
<feature type="region of interest" description="Disordered" evidence="13">
    <location>
        <begin position="104"/>
        <end position="124"/>
    </location>
</feature>
<evidence type="ECO:0000256" key="13">
    <source>
        <dbReference type="SAM" id="MobiDB-lite"/>
    </source>
</evidence>
<dbReference type="InterPro" id="IPR036236">
    <property type="entry name" value="Znf_C2H2_sf"/>
</dbReference>
<comment type="similarity">
    <text evidence="3">Belongs to the krueppel C2H2-type zinc-finger protein family.</text>
</comment>
<evidence type="ECO:0000256" key="5">
    <source>
        <dbReference type="ARBA" id="ARBA00022737"/>
    </source>
</evidence>
<evidence type="ECO:0000256" key="11">
    <source>
        <dbReference type="ARBA" id="ARBA00023242"/>
    </source>
</evidence>
<evidence type="ECO:0000256" key="12">
    <source>
        <dbReference type="PROSITE-ProRule" id="PRU00042"/>
    </source>
</evidence>
<sequence length="535" mass="60628">MYPQDPKKAPETFQDVVACFSEEEWKLLHDWQKDLYKNVMKGIHQALSPLGPLIASSIFSLRGNEKQDVCCRRHQYSRRVCSDHQSTIEDVAITQTVSFTVKEEMDSSSMGHERTEREENTTVASEKEVLAQCVSFHSTSGEETCSMENQDSELKGTGSFPTAGPDVPSGFFLGSFNEEKSTLKVEPEPEVIGTGNQPIEQNITKNKERCADAVKSIEMKNVRALQNPQRREVGKRSKDSNLNTLNSGANRPPQCNDSERDELNSEKYSDQQKPHITTGRYTCMECGKTYTKNSTLTMHLRSHTGEKPYPCTECGKRFSRKFTLTIHRRTHTGEKPHICSECGKCFTQSSALIYHQRTHVECRMEKGDSPKGDVRQSELRTPLSIVSTLKSESNTFKRMQNPEEDISSYVATLRGLAVSCRFEQLSDSLIRAQIVRCAYNKKIREKLLMKDPNLEEAVQIAKAMEHTAVWLQEMDGSSVVRLDTLLQAKCVLRKPLYVAIVEKGDILPKFVNLKTTKVTDVQSKKSKMCVETWKK</sequence>
<keyword evidence="11" id="KW-0539">Nucleus</keyword>
<keyword evidence="6 12" id="KW-0863">Zinc-finger</keyword>
<keyword evidence="9" id="KW-0238">DNA-binding</keyword>
<dbReference type="FunFam" id="3.30.160.60:FF:000478">
    <property type="entry name" value="Zinc finger protein 133"/>
    <property type="match status" value="1"/>
</dbReference>
<protein>
    <submittedName>
        <fullName evidence="16">Uncharacterized protein</fullName>
    </submittedName>
</protein>
<organism evidence="16 17">
    <name type="scientific">Pleurodeles waltl</name>
    <name type="common">Iberian ribbed newt</name>
    <dbReference type="NCBI Taxonomy" id="8319"/>
    <lineage>
        <taxon>Eukaryota</taxon>
        <taxon>Metazoa</taxon>
        <taxon>Chordata</taxon>
        <taxon>Craniata</taxon>
        <taxon>Vertebrata</taxon>
        <taxon>Euteleostomi</taxon>
        <taxon>Amphibia</taxon>
        <taxon>Batrachia</taxon>
        <taxon>Caudata</taxon>
        <taxon>Salamandroidea</taxon>
        <taxon>Salamandridae</taxon>
        <taxon>Pleurodelinae</taxon>
        <taxon>Pleurodeles</taxon>
    </lineage>
</organism>
<dbReference type="GO" id="GO:0005634">
    <property type="term" value="C:nucleus"/>
    <property type="evidence" value="ECO:0007669"/>
    <property type="project" value="UniProtKB-SubCell"/>
</dbReference>
<evidence type="ECO:0000313" key="17">
    <source>
        <dbReference type="Proteomes" id="UP001066276"/>
    </source>
</evidence>
<feature type="domain" description="C2H2-type" evidence="14">
    <location>
        <begin position="281"/>
        <end position="308"/>
    </location>
</feature>
<feature type="domain" description="C2H2-type" evidence="14">
    <location>
        <begin position="309"/>
        <end position="336"/>
    </location>
</feature>
<dbReference type="PROSITE" id="PS00028">
    <property type="entry name" value="ZINC_FINGER_C2H2_1"/>
    <property type="match status" value="3"/>
</dbReference>
<keyword evidence="7" id="KW-0862">Zinc</keyword>
<dbReference type="Proteomes" id="UP001066276">
    <property type="component" value="Chromosome 6"/>
</dbReference>
<evidence type="ECO:0000256" key="4">
    <source>
        <dbReference type="ARBA" id="ARBA00022723"/>
    </source>
</evidence>
<dbReference type="PANTHER" id="PTHR24381:SF390">
    <property type="entry name" value="ZINC FINGER PROTEIN 37 HOMOLOG"/>
    <property type="match status" value="1"/>
</dbReference>
<dbReference type="SUPFAM" id="SSF109640">
    <property type="entry name" value="KRAB domain (Kruppel-associated box)"/>
    <property type="match status" value="1"/>
</dbReference>
<evidence type="ECO:0000259" key="14">
    <source>
        <dbReference type="PROSITE" id="PS50157"/>
    </source>
</evidence>
<evidence type="ECO:0000256" key="1">
    <source>
        <dbReference type="ARBA" id="ARBA00003767"/>
    </source>
</evidence>
<feature type="domain" description="KRAB" evidence="15">
    <location>
        <begin position="11"/>
        <end position="92"/>
    </location>
</feature>
<feature type="compositionally biased region" description="Polar residues" evidence="13">
    <location>
        <begin position="240"/>
        <end position="256"/>
    </location>
</feature>
<dbReference type="InterPro" id="IPR036051">
    <property type="entry name" value="KRAB_dom_sf"/>
</dbReference>
<comment type="function">
    <text evidence="1">May be involved in transcriptional regulation.</text>
</comment>
<keyword evidence="10" id="KW-0804">Transcription</keyword>
<dbReference type="GO" id="GO:0008270">
    <property type="term" value="F:zinc ion binding"/>
    <property type="evidence" value="ECO:0007669"/>
    <property type="project" value="UniProtKB-KW"/>
</dbReference>
<evidence type="ECO:0000256" key="3">
    <source>
        <dbReference type="ARBA" id="ARBA00006991"/>
    </source>
</evidence>
<feature type="compositionally biased region" description="Basic and acidic residues" evidence="13">
    <location>
        <begin position="257"/>
        <end position="273"/>
    </location>
</feature>
<evidence type="ECO:0000256" key="7">
    <source>
        <dbReference type="ARBA" id="ARBA00022833"/>
    </source>
</evidence>
<dbReference type="CDD" id="cd07765">
    <property type="entry name" value="KRAB_A-box"/>
    <property type="match status" value="1"/>
</dbReference>
<dbReference type="SMART" id="SM00349">
    <property type="entry name" value="KRAB"/>
    <property type="match status" value="1"/>
</dbReference>
<gene>
    <name evidence="16" type="ORF">NDU88_006068</name>
</gene>
<proteinExistence type="inferred from homology"/>
<evidence type="ECO:0000259" key="15">
    <source>
        <dbReference type="PROSITE" id="PS50805"/>
    </source>
</evidence>
<dbReference type="InterPro" id="IPR013087">
    <property type="entry name" value="Znf_C2H2_type"/>
</dbReference>
<evidence type="ECO:0000256" key="6">
    <source>
        <dbReference type="ARBA" id="ARBA00022771"/>
    </source>
</evidence>
<dbReference type="PROSITE" id="PS50157">
    <property type="entry name" value="ZINC_FINGER_C2H2_2"/>
    <property type="match status" value="3"/>
</dbReference>
<dbReference type="InterPro" id="IPR001909">
    <property type="entry name" value="KRAB"/>
</dbReference>
<reference evidence="16" key="1">
    <citation type="journal article" date="2022" name="bioRxiv">
        <title>Sequencing and chromosome-scale assembly of the giantPleurodeles waltlgenome.</title>
        <authorList>
            <person name="Brown T."/>
            <person name="Elewa A."/>
            <person name="Iarovenko S."/>
            <person name="Subramanian E."/>
            <person name="Araus A.J."/>
            <person name="Petzold A."/>
            <person name="Susuki M."/>
            <person name="Suzuki K.-i.T."/>
            <person name="Hayashi T."/>
            <person name="Toyoda A."/>
            <person name="Oliveira C."/>
            <person name="Osipova E."/>
            <person name="Leigh N.D."/>
            <person name="Simon A."/>
            <person name="Yun M.H."/>
        </authorList>
    </citation>
    <scope>NUCLEOTIDE SEQUENCE</scope>
    <source>
        <strain evidence="16">20211129_DDA</strain>
        <tissue evidence="16">Liver</tissue>
    </source>
</reference>
<comment type="caution">
    <text evidence="16">The sequence shown here is derived from an EMBL/GenBank/DDBJ whole genome shotgun (WGS) entry which is preliminary data.</text>
</comment>
<keyword evidence="17" id="KW-1185">Reference proteome</keyword>
<dbReference type="SMART" id="SM00355">
    <property type="entry name" value="ZnF_C2H2"/>
    <property type="match status" value="3"/>
</dbReference>
<evidence type="ECO:0000313" key="16">
    <source>
        <dbReference type="EMBL" id="KAJ1139701.1"/>
    </source>
</evidence>
<evidence type="ECO:0000256" key="8">
    <source>
        <dbReference type="ARBA" id="ARBA00023015"/>
    </source>
</evidence>
<keyword evidence="5" id="KW-0677">Repeat</keyword>
<evidence type="ECO:0000256" key="2">
    <source>
        <dbReference type="ARBA" id="ARBA00004123"/>
    </source>
</evidence>
<dbReference type="AlphaFoldDB" id="A0AAV7QGJ5"/>
<dbReference type="PANTHER" id="PTHR24381">
    <property type="entry name" value="ZINC FINGER PROTEIN"/>
    <property type="match status" value="1"/>
</dbReference>
<dbReference type="Gene3D" id="3.30.160.60">
    <property type="entry name" value="Classic Zinc Finger"/>
    <property type="match status" value="3"/>
</dbReference>
<feature type="domain" description="C2H2-type" evidence="14">
    <location>
        <begin position="337"/>
        <end position="364"/>
    </location>
</feature>
<dbReference type="FunFam" id="3.30.160.60:FF:002063">
    <property type="entry name" value="RB associated KRAB zinc finger"/>
    <property type="match status" value="1"/>
</dbReference>
<keyword evidence="4" id="KW-0479">Metal-binding</keyword>
<keyword evidence="8" id="KW-0805">Transcription regulation</keyword>
<dbReference type="GO" id="GO:0000981">
    <property type="term" value="F:DNA-binding transcription factor activity, RNA polymerase II-specific"/>
    <property type="evidence" value="ECO:0007669"/>
    <property type="project" value="TreeGrafter"/>
</dbReference>
<dbReference type="GO" id="GO:0000977">
    <property type="term" value="F:RNA polymerase II transcription regulatory region sequence-specific DNA binding"/>
    <property type="evidence" value="ECO:0007669"/>
    <property type="project" value="TreeGrafter"/>
</dbReference>
<comment type="subcellular location">
    <subcellularLocation>
        <location evidence="2">Nucleus</location>
    </subcellularLocation>
</comment>